<evidence type="ECO:0000256" key="3">
    <source>
        <dbReference type="ARBA" id="ARBA00022679"/>
    </source>
</evidence>
<dbReference type="SUPFAM" id="SSF89028">
    <property type="entry name" value="Cobalamin adenosyltransferase-like"/>
    <property type="match status" value="1"/>
</dbReference>
<dbReference type="InterPro" id="IPR016030">
    <property type="entry name" value="CblAdoTrfase-like"/>
</dbReference>
<evidence type="ECO:0000256" key="6">
    <source>
        <dbReference type="RuleBase" id="RU366026"/>
    </source>
</evidence>
<protein>
    <recommendedName>
        <fullName evidence="6">Corrinoid adenosyltransferase</fullName>
        <ecNumber evidence="6">2.5.1.17</ecNumber>
    </recommendedName>
    <alternativeName>
        <fullName evidence="6">Cob(II)alamin adenosyltransferase</fullName>
    </alternativeName>
    <alternativeName>
        <fullName evidence="6">Cob(II)yrinic acid a,c-diamide adenosyltransferase</fullName>
    </alternativeName>
    <alternativeName>
        <fullName evidence="6">Cobinamide/cobalamin adenosyltransferase</fullName>
    </alternativeName>
</protein>
<evidence type="ECO:0000313" key="9">
    <source>
        <dbReference type="Proteomes" id="UP000764045"/>
    </source>
</evidence>
<reference evidence="8 9" key="1">
    <citation type="journal article" date="2021" name="Sci. Rep.">
        <title>The distribution of antibiotic resistance genes in chicken gut microbiota commensals.</title>
        <authorList>
            <person name="Juricova H."/>
            <person name="Matiasovicova J."/>
            <person name="Kubasova T."/>
            <person name="Cejkova D."/>
            <person name="Rychlik I."/>
        </authorList>
    </citation>
    <scope>NUCLEOTIDE SEQUENCE [LARGE SCALE GENOMIC DNA]</scope>
    <source>
        <strain evidence="8 9">An819</strain>
    </source>
</reference>
<dbReference type="RefSeq" id="WP_205111174.1">
    <property type="nucleotide sequence ID" value="NZ_JACJJL010000025.1"/>
</dbReference>
<dbReference type="AlphaFoldDB" id="A0A938WP36"/>
<evidence type="ECO:0000313" key="8">
    <source>
        <dbReference type="EMBL" id="MBM6662602.1"/>
    </source>
</evidence>
<organism evidence="8 9">
    <name type="scientific">Marseilla massiliensis</name>
    <dbReference type="NCBI Taxonomy" id="1841864"/>
    <lineage>
        <taxon>Bacteria</taxon>
        <taxon>Pseudomonadati</taxon>
        <taxon>Bacteroidota</taxon>
        <taxon>Bacteroidia</taxon>
        <taxon>Bacteroidales</taxon>
        <taxon>Prevotellaceae</taxon>
        <taxon>Marseilla</taxon>
    </lineage>
</organism>
<dbReference type="Proteomes" id="UP000764045">
    <property type="component" value="Unassembled WGS sequence"/>
</dbReference>
<name>A0A938WP36_9BACT</name>
<dbReference type="InterPro" id="IPR029499">
    <property type="entry name" value="PduO-typ"/>
</dbReference>
<comment type="catalytic activity">
    <reaction evidence="6">
        <text>2 cob(II)alamin + reduced [electron-transfer flavoprotein] + 2 ATP = 2 adenosylcob(III)alamin + 2 triphosphate + oxidized [electron-transfer flavoprotein] + 3 H(+)</text>
        <dbReference type="Rhea" id="RHEA:28671"/>
        <dbReference type="Rhea" id="RHEA-COMP:10685"/>
        <dbReference type="Rhea" id="RHEA-COMP:10686"/>
        <dbReference type="ChEBI" id="CHEBI:15378"/>
        <dbReference type="ChEBI" id="CHEBI:16304"/>
        <dbReference type="ChEBI" id="CHEBI:18036"/>
        <dbReference type="ChEBI" id="CHEBI:18408"/>
        <dbReference type="ChEBI" id="CHEBI:30616"/>
        <dbReference type="ChEBI" id="CHEBI:57692"/>
        <dbReference type="ChEBI" id="CHEBI:58307"/>
        <dbReference type="EC" id="2.5.1.17"/>
    </reaction>
</comment>
<accession>A0A938WP36</accession>
<dbReference type="GO" id="GO:0005524">
    <property type="term" value="F:ATP binding"/>
    <property type="evidence" value="ECO:0007669"/>
    <property type="project" value="UniProtKB-UniRule"/>
</dbReference>
<comment type="similarity">
    <text evidence="1 6">Belongs to the Cob(I)alamin adenosyltransferase family.</text>
</comment>
<evidence type="ECO:0000256" key="2">
    <source>
        <dbReference type="ARBA" id="ARBA00011233"/>
    </source>
</evidence>
<gene>
    <name evidence="8" type="ORF">H6B30_12710</name>
</gene>
<dbReference type="Gene3D" id="1.20.1200.10">
    <property type="entry name" value="Cobalamin adenosyltransferase-like"/>
    <property type="match status" value="1"/>
</dbReference>
<keyword evidence="3 6" id="KW-0808">Transferase</keyword>
<dbReference type="FunFam" id="1.20.1200.10:FF:000001">
    <property type="entry name" value="Cob(I)yrinic acid a,c-diamide adenosyltransferase"/>
    <property type="match status" value="1"/>
</dbReference>
<comment type="pathway">
    <text evidence="6">Cofactor biosynthesis; adenosylcobalamin biosynthesis; adenosylcobalamin from cob(II)yrinate a,c-diamide: step 2/7.</text>
</comment>
<comment type="subunit">
    <text evidence="2">Homotrimer.</text>
</comment>
<dbReference type="GO" id="GO:0009236">
    <property type="term" value="P:cobalamin biosynthetic process"/>
    <property type="evidence" value="ECO:0007669"/>
    <property type="project" value="UniProtKB-UniRule"/>
</dbReference>
<feature type="domain" description="Cobalamin adenosyltransferase-like" evidence="7">
    <location>
        <begin position="6"/>
        <end position="170"/>
    </location>
</feature>
<dbReference type="InterPro" id="IPR036451">
    <property type="entry name" value="CblAdoTrfase-like_sf"/>
</dbReference>
<comment type="catalytic activity">
    <reaction evidence="6">
        <text>2 cob(II)yrinate a,c diamide + reduced [electron-transfer flavoprotein] + 2 ATP = 2 adenosylcob(III)yrinate a,c-diamide + 2 triphosphate + oxidized [electron-transfer flavoprotein] + 3 H(+)</text>
        <dbReference type="Rhea" id="RHEA:11528"/>
        <dbReference type="Rhea" id="RHEA-COMP:10685"/>
        <dbReference type="Rhea" id="RHEA-COMP:10686"/>
        <dbReference type="ChEBI" id="CHEBI:15378"/>
        <dbReference type="ChEBI" id="CHEBI:18036"/>
        <dbReference type="ChEBI" id="CHEBI:30616"/>
        <dbReference type="ChEBI" id="CHEBI:57692"/>
        <dbReference type="ChEBI" id="CHEBI:58307"/>
        <dbReference type="ChEBI" id="CHEBI:58503"/>
        <dbReference type="ChEBI" id="CHEBI:58537"/>
        <dbReference type="EC" id="2.5.1.17"/>
    </reaction>
</comment>
<sequence>MKLNKVYTRTGDEGTTSLVGGQRVKKTNSRIEAYGTVDELSSQLGLLVSFMKDGADKNLVVRTQRNLFTVCSYLATDKTKTPLAPSYTLDPSEIARLEEAIDTINASIPQQKNFILPGGSHEAAIAHVCRTVCRRAERRIFFLAESTKLDPEVLQYMNRLSDYLFVLARKLNFVDGVREKIWDNSCK</sequence>
<comment type="caution">
    <text evidence="8">The sequence shown here is derived from an EMBL/GenBank/DDBJ whole genome shotgun (WGS) entry which is preliminary data.</text>
</comment>
<dbReference type="PANTHER" id="PTHR12213:SF0">
    <property type="entry name" value="CORRINOID ADENOSYLTRANSFERASE MMAB"/>
    <property type="match status" value="1"/>
</dbReference>
<keyword evidence="4 6" id="KW-0547">Nucleotide-binding</keyword>
<keyword evidence="6" id="KW-0169">Cobalamin biosynthesis</keyword>
<evidence type="ECO:0000256" key="5">
    <source>
        <dbReference type="ARBA" id="ARBA00022840"/>
    </source>
</evidence>
<dbReference type="EC" id="2.5.1.17" evidence="6"/>
<dbReference type="EMBL" id="JACJJL010000025">
    <property type="protein sequence ID" value="MBM6662602.1"/>
    <property type="molecule type" value="Genomic_DNA"/>
</dbReference>
<dbReference type="PANTHER" id="PTHR12213">
    <property type="entry name" value="CORRINOID ADENOSYLTRANSFERASE"/>
    <property type="match status" value="1"/>
</dbReference>
<dbReference type="Pfam" id="PF01923">
    <property type="entry name" value="Cob_adeno_trans"/>
    <property type="match status" value="1"/>
</dbReference>
<keyword evidence="5 6" id="KW-0067">ATP-binding</keyword>
<proteinExistence type="inferred from homology"/>
<dbReference type="GO" id="GO:0008817">
    <property type="term" value="F:corrinoid adenosyltransferase activity"/>
    <property type="evidence" value="ECO:0007669"/>
    <property type="project" value="UniProtKB-UniRule"/>
</dbReference>
<evidence type="ECO:0000259" key="7">
    <source>
        <dbReference type="Pfam" id="PF01923"/>
    </source>
</evidence>
<evidence type="ECO:0000256" key="4">
    <source>
        <dbReference type="ARBA" id="ARBA00022741"/>
    </source>
</evidence>
<keyword evidence="9" id="KW-1185">Reference proteome</keyword>
<dbReference type="NCBIfam" id="TIGR00636">
    <property type="entry name" value="PduO_Nterm"/>
    <property type="match status" value="1"/>
</dbReference>
<evidence type="ECO:0000256" key="1">
    <source>
        <dbReference type="ARBA" id="ARBA00007487"/>
    </source>
</evidence>